<dbReference type="PANTHER" id="PTHR38340">
    <property type="entry name" value="S-LAYER PROTEIN"/>
    <property type="match status" value="1"/>
</dbReference>
<dbReference type="Gene3D" id="2.60.40.2030">
    <property type="match status" value="1"/>
</dbReference>
<feature type="domain" description="Calx-beta" evidence="6">
    <location>
        <begin position="293"/>
        <end position="390"/>
    </location>
</feature>
<evidence type="ECO:0000256" key="4">
    <source>
        <dbReference type="ARBA" id="ARBA00022737"/>
    </source>
</evidence>
<dbReference type="InterPro" id="IPR018511">
    <property type="entry name" value="Hemolysin-typ_Ca-bd_CS"/>
</dbReference>
<comment type="subcellular location">
    <subcellularLocation>
        <location evidence="1">Secreted</location>
    </subcellularLocation>
</comment>
<sequence length="839" mass="85981">MASTAHASVSGNVFLQGEFLNVGISPFGTFGSTVGAPDGFFSFYGRGGAIGIWADLDGFGRGSLPTFRDSTLPGFQEESFTVGVRNSPDGVPVTLKNNPLTGNTGIAGVATDVSDDSALKARWIGTASNGLMVDQLVTLKPNDNYFKVQVTLTNVTDTTLYDVRYIRNQDPDQAVNFTTINQILGQQPGQHLVAAFVPDGTTPAFVYSPDDNSRVSIDIDSLEDDGPYAVASFDGAQAQGFSLTDDVGIAITFKLADLAPGQSTTLTFYEGLPPDVNTVLSAIVPEIIAAQPQVTVSVESVSIGEGGGDSTPFVFTVSRTGDLGAGSVVNYAVAGTGDNPADPGDFVGGVLPSGTITFAPGEATKTVTVLVAGDGAIETDETFAVVLTGGSNVSVGGTPAVFTIVNDDQGALSPLGGLAGGLLGGTGNDVLTGTTAGDFMLGDRGNDTLSGGDGNDRLYGNAGNDLLQGDGGSDTLFGGTGNDVLRGGAGMDVLEGGFGNDVFAGSLAELNGDVITDLSSGDTIHIDGATLATLSFALDGNTLRFAGGETVGLRGGASGSFVASAGGGGVNLTFVGSTVTSGSAASQSPLAVDNPLVDDRFYLATYADVKAAGASPDAHYAAFGWKEGRDPNALFDTSAYLAANPSVRAAGANPLDHYLTVGARAGLDPSAGFDSEQYLAANRDVARAGMNPLEHYLLYGKAEGRTAYAAVGPRLIDDFDPEYYLLANPDVAAAGADPLAHYLNFGAREGRDPNAVFDTSYYVAHNPDVAASGMNPLDHFEDFGWREGRNPSAAFDTSDYLAAYRDVASAGIDPLQHYLSAGRLEGRATFPANDDGLFA</sequence>
<accession>A0A558QRI7</accession>
<dbReference type="PROSITE" id="PS00330">
    <property type="entry name" value="HEMOLYSIN_CALCIUM"/>
    <property type="match status" value="2"/>
</dbReference>
<dbReference type="Gene3D" id="2.150.10.10">
    <property type="entry name" value="Serralysin-like metalloprotease, C-terminal"/>
    <property type="match status" value="2"/>
</dbReference>
<dbReference type="Proteomes" id="UP000318681">
    <property type="component" value="Unassembled WGS sequence"/>
</dbReference>
<evidence type="ECO:0000313" key="7">
    <source>
        <dbReference type="EMBL" id="TVV69760.1"/>
    </source>
</evidence>
<dbReference type="GO" id="GO:0007154">
    <property type="term" value="P:cell communication"/>
    <property type="evidence" value="ECO:0007669"/>
    <property type="project" value="InterPro"/>
</dbReference>
<dbReference type="InterPro" id="IPR003644">
    <property type="entry name" value="Calx_beta"/>
</dbReference>
<dbReference type="SUPFAM" id="SSF141072">
    <property type="entry name" value="CalX-like"/>
    <property type="match status" value="1"/>
</dbReference>
<dbReference type="OrthoDB" id="7520414at2"/>
<evidence type="ECO:0000256" key="5">
    <source>
        <dbReference type="ARBA" id="ARBA00022837"/>
    </source>
</evidence>
<keyword evidence="3" id="KW-0732">Signal</keyword>
<name>A0A558QRI7_9SPHN</name>
<evidence type="ECO:0000259" key="6">
    <source>
        <dbReference type="Pfam" id="PF03160"/>
    </source>
</evidence>
<dbReference type="PRINTS" id="PR00313">
    <property type="entry name" value="CABNDNGRPT"/>
</dbReference>
<dbReference type="GO" id="GO:0005509">
    <property type="term" value="F:calcium ion binding"/>
    <property type="evidence" value="ECO:0007669"/>
    <property type="project" value="InterPro"/>
</dbReference>
<keyword evidence="8" id="KW-1185">Reference proteome</keyword>
<dbReference type="SUPFAM" id="SSF51120">
    <property type="entry name" value="beta-Roll"/>
    <property type="match status" value="1"/>
</dbReference>
<protein>
    <recommendedName>
        <fullName evidence="6">Calx-beta domain-containing protein</fullName>
    </recommendedName>
</protein>
<evidence type="ECO:0000256" key="3">
    <source>
        <dbReference type="ARBA" id="ARBA00022729"/>
    </source>
</evidence>
<dbReference type="GO" id="GO:0005576">
    <property type="term" value="C:extracellular region"/>
    <property type="evidence" value="ECO:0007669"/>
    <property type="project" value="UniProtKB-SubCell"/>
</dbReference>
<keyword evidence="2" id="KW-0964">Secreted</keyword>
<keyword evidence="5" id="KW-0106">Calcium</keyword>
<dbReference type="AlphaFoldDB" id="A0A558QRI7"/>
<evidence type="ECO:0000313" key="8">
    <source>
        <dbReference type="Proteomes" id="UP000318681"/>
    </source>
</evidence>
<dbReference type="Pfam" id="PF00353">
    <property type="entry name" value="HemolysinCabind"/>
    <property type="match status" value="2"/>
</dbReference>
<dbReference type="GO" id="GO:0016020">
    <property type="term" value="C:membrane"/>
    <property type="evidence" value="ECO:0007669"/>
    <property type="project" value="InterPro"/>
</dbReference>
<comment type="caution">
    <text evidence="7">The sequence shown here is derived from an EMBL/GenBank/DDBJ whole genome shotgun (WGS) entry which is preliminary data.</text>
</comment>
<evidence type="ECO:0000256" key="2">
    <source>
        <dbReference type="ARBA" id="ARBA00022525"/>
    </source>
</evidence>
<gene>
    <name evidence="7" type="ORF">FOY91_20890</name>
</gene>
<proteinExistence type="predicted"/>
<reference evidence="7 8" key="1">
    <citation type="submission" date="2019-07" db="EMBL/GenBank/DDBJ databases">
        <title>Sphingomonas solaris sp. nov., isolated from a solar panel from Boston, Massachusetts.</title>
        <authorList>
            <person name="Tanner K."/>
            <person name="Pascual J."/>
            <person name="Mancuso C."/>
            <person name="Pereto J."/>
            <person name="Khalil A."/>
            <person name="Vilanova C."/>
        </authorList>
    </citation>
    <scope>NUCLEOTIDE SEQUENCE [LARGE SCALE GENOMIC DNA]</scope>
    <source>
        <strain evidence="7 8">R4DWN</strain>
    </source>
</reference>
<dbReference type="Pfam" id="PF03160">
    <property type="entry name" value="Calx-beta"/>
    <property type="match status" value="1"/>
</dbReference>
<keyword evidence="4" id="KW-0677">Repeat</keyword>
<dbReference type="RefSeq" id="WP_145155935.1">
    <property type="nucleotide sequence ID" value="NZ_VNIM01000176.1"/>
</dbReference>
<organism evidence="7 8">
    <name type="scientific">Alterirhizorhabdus solaris</name>
    <dbReference type="NCBI Taxonomy" id="2529389"/>
    <lineage>
        <taxon>Bacteria</taxon>
        <taxon>Pseudomonadati</taxon>
        <taxon>Pseudomonadota</taxon>
        <taxon>Alphaproteobacteria</taxon>
        <taxon>Sphingomonadales</taxon>
        <taxon>Rhizorhabdaceae</taxon>
        <taxon>Alterirhizorhabdus</taxon>
    </lineage>
</organism>
<dbReference type="InterPro" id="IPR050557">
    <property type="entry name" value="RTX_toxin/Mannuronan_C5-epim"/>
</dbReference>
<dbReference type="EMBL" id="VNIM01000176">
    <property type="protein sequence ID" value="TVV69760.1"/>
    <property type="molecule type" value="Genomic_DNA"/>
</dbReference>
<dbReference type="PANTHER" id="PTHR38340:SF1">
    <property type="entry name" value="S-LAYER PROTEIN"/>
    <property type="match status" value="1"/>
</dbReference>
<dbReference type="InterPro" id="IPR038081">
    <property type="entry name" value="CalX-like_sf"/>
</dbReference>
<dbReference type="InterPro" id="IPR011049">
    <property type="entry name" value="Serralysin-like_metalloprot_C"/>
</dbReference>
<dbReference type="InterPro" id="IPR001343">
    <property type="entry name" value="Hemolysn_Ca-bd"/>
</dbReference>
<evidence type="ECO:0000256" key="1">
    <source>
        <dbReference type="ARBA" id="ARBA00004613"/>
    </source>
</evidence>